<evidence type="ECO:0000313" key="2">
    <source>
        <dbReference type="EMBL" id="MDQ0256601.1"/>
    </source>
</evidence>
<name>A0ABU0A0U4_9BACI</name>
<proteinExistence type="predicted"/>
<feature type="transmembrane region" description="Helical" evidence="1">
    <location>
        <begin position="7"/>
        <end position="24"/>
    </location>
</feature>
<organism evidence="2 3">
    <name type="scientific">Evansella vedderi</name>
    <dbReference type="NCBI Taxonomy" id="38282"/>
    <lineage>
        <taxon>Bacteria</taxon>
        <taxon>Bacillati</taxon>
        <taxon>Bacillota</taxon>
        <taxon>Bacilli</taxon>
        <taxon>Bacillales</taxon>
        <taxon>Bacillaceae</taxon>
        <taxon>Evansella</taxon>
    </lineage>
</organism>
<evidence type="ECO:0000313" key="3">
    <source>
        <dbReference type="Proteomes" id="UP001230005"/>
    </source>
</evidence>
<comment type="caution">
    <text evidence="2">The sequence shown here is derived from an EMBL/GenBank/DDBJ whole genome shotgun (WGS) entry which is preliminary data.</text>
</comment>
<dbReference type="RefSeq" id="WP_307328995.1">
    <property type="nucleotide sequence ID" value="NZ_JAUSUG010000018.1"/>
</dbReference>
<feature type="transmembrane region" description="Helical" evidence="1">
    <location>
        <begin position="30"/>
        <end position="51"/>
    </location>
</feature>
<keyword evidence="1" id="KW-1133">Transmembrane helix</keyword>
<dbReference type="Proteomes" id="UP001230005">
    <property type="component" value="Unassembled WGS sequence"/>
</dbReference>
<protein>
    <submittedName>
        <fullName evidence="2">Uncharacterized protein</fullName>
    </submittedName>
</protein>
<keyword evidence="1" id="KW-0472">Membrane</keyword>
<gene>
    <name evidence="2" type="ORF">J2S74_004023</name>
</gene>
<evidence type="ECO:0000256" key="1">
    <source>
        <dbReference type="SAM" id="Phobius"/>
    </source>
</evidence>
<sequence length="64" mass="7418">MTSSTTVLIFIKYILSFFVGFSVFYYVESIILAILLAGIVFTFFKGVRASLHHKEIMKDHKLER</sequence>
<accession>A0ABU0A0U4</accession>
<reference evidence="2 3" key="1">
    <citation type="submission" date="2023-07" db="EMBL/GenBank/DDBJ databases">
        <title>Genomic Encyclopedia of Type Strains, Phase IV (KMG-IV): sequencing the most valuable type-strain genomes for metagenomic binning, comparative biology and taxonomic classification.</title>
        <authorList>
            <person name="Goeker M."/>
        </authorList>
    </citation>
    <scope>NUCLEOTIDE SEQUENCE [LARGE SCALE GENOMIC DNA]</scope>
    <source>
        <strain evidence="2 3">DSM 9768</strain>
    </source>
</reference>
<keyword evidence="3" id="KW-1185">Reference proteome</keyword>
<keyword evidence="1" id="KW-0812">Transmembrane</keyword>
<dbReference type="EMBL" id="JAUSUG010000018">
    <property type="protein sequence ID" value="MDQ0256601.1"/>
    <property type="molecule type" value="Genomic_DNA"/>
</dbReference>